<keyword evidence="1" id="KW-0723">Serine/threonine-protein kinase</keyword>
<reference evidence="7" key="1">
    <citation type="submission" date="2021-01" db="EMBL/GenBank/DDBJ databases">
        <title>A chromosome-scale assembly of European eel, Anguilla anguilla.</title>
        <authorList>
            <person name="Henkel C."/>
            <person name="Jong-Raadsen S.A."/>
            <person name="Dufour S."/>
            <person name="Weltzien F.-A."/>
            <person name="Palstra A.P."/>
            <person name="Pelster B."/>
            <person name="Spaink H.P."/>
            <person name="Van Den Thillart G.E."/>
            <person name="Jansen H."/>
            <person name="Zahm M."/>
            <person name="Klopp C."/>
            <person name="Cedric C."/>
            <person name="Louis A."/>
            <person name="Berthelot C."/>
            <person name="Parey E."/>
            <person name="Roest Crollius H."/>
            <person name="Montfort J."/>
            <person name="Robinson-Rechavi M."/>
            <person name="Bucao C."/>
            <person name="Bouchez O."/>
            <person name="Gislard M."/>
            <person name="Lluch J."/>
            <person name="Milhes M."/>
            <person name="Lampietro C."/>
            <person name="Lopez Roques C."/>
            <person name="Donnadieu C."/>
            <person name="Braasch I."/>
            <person name="Desvignes T."/>
            <person name="Postlethwait J."/>
            <person name="Bobe J."/>
            <person name="Guiguen Y."/>
            <person name="Dirks R."/>
        </authorList>
    </citation>
    <scope>NUCLEOTIDE SEQUENCE</scope>
    <source>
        <strain evidence="7">Tag_6206</strain>
        <tissue evidence="7">Liver</tissue>
    </source>
</reference>
<dbReference type="InterPro" id="IPR011009">
    <property type="entry name" value="Kinase-like_dom_sf"/>
</dbReference>
<keyword evidence="2" id="KW-0808">Transferase</keyword>
<dbReference type="EMBL" id="JAFIRN010000002">
    <property type="protein sequence ID" value="KAG5853765.1"/>
    <property type="molecule type" value="Genomic_DNA"/>
</dbReference>
<gene>
    <name evidence="7" type="ORF">ANANG_G00029820</name>
</gene>
<keyword evidence="8" id="KW-1185">Reference proteome</keyword>
<protein>
    <recommendedName>
        <fullName evidence="6">Protein kinase domain-containing protein</fullName>
    </recommendedName>
</protein>
<evidence type="ECO:0000256" key="1">
    <source>
        <dbReference type="ARBA" id="ARBA00022527"/>
    </source>
</evidence>
<feature type="domain" description="Protein kinase" evidence="6">
    <location>
        <begin position="1"/>
        <end position="67"/>
    </location>
</feature>
<keyword evidence="5" id="KW-0067">ATP-binding</keyword>
<dbReference type="PROSITE" id="PS50011">
    <property type="entry name" value="PROTEIN_KINASE_DOM"/>
    <property type="match status" value="1"/>
</dbReference>
<dbReference type="Gene3D" id="1.10.510.10">
    <property type="entry name" value="Transferase(Phosphotransferase) domain 1"/>
    <property type="match status" value="1"/>
</dbReference>
<evidence type="ECO:0000256" key="2">
    <source>
        <dbReference type="ARBA" id="ARBA00022679"/>
    </source>
</evidence>
<evidence type="ECO:0000256" key="5">
    <source>
        <dbReference type="ARBA" id="ARBA00022840"/>
    </source>
</evidence>
<comment type="caution">
    <text evidence="7">The sequence shown here is derived from an EMBL/GenBank/DDBJ whole genome shotgun (WGS) entry which is preliminary data.</text>
</comment>
<sequence>MYHIQQVGKFKEPQAVFYAAEIAVGLFFLHKKGVIYRDLKLDNVMLDHEATSRSPTSACARRTFSRT</sequence>
<evidence type="ECO:0000256" key="3">
    <source>
        <dbReference type="ARBA" id="ARBA00022741"/>
    </source>
</evidence>
<dbReference type="InterPro" id="IPR008271">
    <property type="entry name" value="Ser/Thr_kinase_AS"/>
</dbReference>
<keyword evidence="4" id="KW-0418">Kinase</keyword>
<dbReference type="AlphaFoldDB" id="A0A9D3MUW4"/>
<dbReference type="Pfam" id="PF00069">
    <property type="entry name" value="Pkinase"/>
    <property type="match status" value="1"/>
</dbReference>
<evidence type="ECO:0000313" key="7">
    <source>
        <dbReference type="EMBL" id="KAG5853765.1"/>
    </source>
</evidence>
<dbReference type="PROSITE" id="PS00108">
    <property type="entry name" value="PROTEIN_KINASE_ST"/>
    <property type="match status" value="1"/>
</dbReference>
<dbReference type="InterPro" id="IPR000719">
    <property type="entry name" value="Prot_kinase_dom"/>
</dbReference>
<name>A0A9D3MUW4_ANGAN</name>
<accession>A0A9D3MUW4</accession>
<evidence type="ECO:0000313" key="8">
    <source>
        <dbReference type="Proteomes" id="UP001044222"/>
    </source>
</evidence>
<dbReference type="SUPFAM" id="SSF56112">
    <property type="entry name" value="Protein kinase-like (PK-like)"/>
    <property type="match status" value="1"/>
</dbReference>
<dbReference type="GO" id="GO:0004674">
    <property type="term" value="F:protein serine/threonine kinase activity"/>
    <property type="evidence" value="ECO:0007669"/>
    <property type="project" value="UniProtKB-KW"/>
</dbReference>
<proteinExistence type="predicted"/>
<keyword evidence="3" id="KW-0547">Nucleotide-binding</keyword>
<dbReference type="Proteomes" id="UP001044222">
    <property type="component" value="Unassembled WGS sequence"/>
</dbReference>
<organism evidence="7 8">
    <name type="scientific">Anguilla anguilla</name>
    <name type="common">European freshwater eel</name>
    <name type="synonym">Muraena anguilla</name>
    <dbReference type="NCBI Taxonomy" id="7936"/>
    <lineage>
        <taxon>Eukaryota</taxon>
        <taxon>Metazoa</taxon>
        <taxon>Chordata</taxon>
        <taxon>Craniata</taxon>
        <taxon>Vertebrata</taxon>
        <taxon>Euteleostomi</taxon>
        <taxon>Actinopterygii</taxon>
        <taxon>Neopterygii</taxon>
        <taxon>Teleostei</taxon>
        <taxon>Anguilliformes</taxon>
        <taxon>Anguillidae</taxon>
        <taxon>Anguilla</taxon>
    </lineage>
</organism>
<dbReference type="PANTHER" id="PTHR24351">
    <property type="entry name" value="RIBOSOMAL PROTEIN S6 KINASE"/>
    <property type="match status" value="1"/>
</dbReference>
<evidence type="ECO:0000259" key="6">
    <source>
        <dbReference type="PROSITE" id="PS50011"/>
    </source>
</evidence>
<evidence type="ECO:0000256" key="4">
    <source>
        <dbReference type="ARBA" id="ARBA00022777"/>
    </source>
</evidence>
<dbReference type="GO" id="GO:0005524">
    <property type="term" value="F:ATP binding"/>
    <property type="evidence" value="ECO:0007669"/>
    <property type="project" value="UniProtKB-KW"/>
</dbReference>